<keyword evidence="2" id="KW-0430">Lectin</keyword>
<feature type="domain" description="Jacalin-type lectin" evidence="3">
    <location>
        <begin position="5"/>
        <end position="151"/>
    </location>
</feature>
<dbReference type="PANTHER" id="PTHR47293:SF15">
    <property type="entry name" value="JACALIN-RELATED LECTIN 19"/>
    <property type="match status" value="1"/>
</dbReference>
<evidence type="ECO:0000256" key="1">
    <source>
        <dbReference type="ARBA" id="ARBA00006568"/>
    </source>
</evidence>
<dbReference type="Gene3D" id="2.100.10.30">
    <property type="entry name" value="Jacalin-like lectin domain"/>
    <property type="match status" value="1"/>
</dbReference>
<dbReference type="InterPro" id="IPR001229">
    <property type="entry name" value="Jacalin-like_lectin_dom"/>
</dbReference>
<dbReference type="InterPro" id="IPR033734">
    <property type="entry name" value="Jacalin-like_lectin_dom_plant"/>
</dbReference>
<dbReference type="SMART" id="SM00915">
    <property type="entry name" value="Jacalin"/>
    <property type="match status" value="1"/>
</dbReference>
<dbReference type="InterPro" id="IPR036404">
    <property type="entry name" value="Jacalin-like_lectin_dom_sf"/>
</dbReference>
<dbReference type="EMBL" id="BTGU01000287">
    <property type="protein sequence ID" value="GMN66094.1"/>
    <property type="molecule type" value="Genomic_DNA"/>
</dbReference>
<keyword evidence="5" id="KW-1185">Reference proteome</keyword>
<evidence type="ECO:0000256" key="2">
    <source>
        <dbReference type="ARBA" id="ARBA00022734"/>
    </source>
</evidence>
<evidence type="ECO:0000313" key="5">
    <source>
        <dbReference type="Proteomes" id="UP001187192"/>
    </source>
</evidence>
<dbReference type="GO" id="GO:0030246">
    <property type="term" value="F:carbohydrate binding"/>
    <property type="evidence" value="ECO:0007669"/>
    <property type="project" value="UniProtKB-KW"/>
</dbReference>
<accession>A0AA88J9G9</accession>
<comment type="caution">
    <text evidence="4">The sequence shown here is derived from an EMBL/GenBank/DDBJ whole genome shotgun (WGS) entry which is preliminary data.</text>
</comment>
<evidence type="ECO:0000259" key="3">
    <source>
        <dbReference type="PROSITE" id="PS51752"/>
    </source>
</evidence>
<evidence type="ECO:0000313" key="4">
    <source>
        <dbReference type="EMBL" id="GMN66094.1"/>
    </source>
</evidence>
<sequence>MAAPPLVPIVVGRGAASGDWDDGSHTGVKQICLEFDDAGINFFQAFYIDIDQTKEGSKNGTQGVTELVMIPLDFPGEYITNVSGYIIPGQPTTVRSLTFKTNRTPYGPYGGRTLNQDIPFEIPIDGRFRIVGFRGAFSGNILNAFGVNISQ</sequence>
<reference evidence="4" key="1">
    <citation type="submission" date="2023-07" db="EMBL/GenBank/DDBJ databases">
        <title>draft genome sequence of fig (Ficus carica).</title>
        <authorList>
            <person name="Takahashi T."/>
            <person name="Nishimura K."/>
        </authorList>
    </citation>
    <scope>NUCLEOTIDE SEQUENCE</scope>
</reference>
<dbReference type="Proteomes" id="UP001187192">
    <property type="component" value="Unassembled WGS sequence"/>
</dbReference>
<name>A0AA88J9G9_FICCA</name>
<dbReference type="Pfam" id="PF01419">
    <property type="entry name" value="Jacalin"/>
    <property type="match status" value="1"/>
</dbReference>
<protein>
    <recommendedName>
        <fullName evidence="3">Jacalin-type lectin domain-containing protein</fullName>
    </recommendedName>
</protein>
<dbReference type="PANTHER" id="PTHR47293">
    <property type="entry name" value="JACALIN-RELATED LECTIN 3"/>
    <property type="match status" value="1"/>
</dbReference>
<dbReference type="PROSITE" id="PS51752">
    <property type="entry name" value="JACALIN_LECTIN"/>
    <property type="match status" value="1"/>
</dbReference>
<dbReference type="SUPFAM" id="SSF51101">
    <property type="entry name" value="Mannose-binding lectins"/>
    <property type="match status" value="1"/>
</dbReference>
<proteinExistence type="inferred from homology"/>
<gene>
    <name evidence="4" type="ORF">TIFTF001_035167</name>
</gene>
<dbReference type="AlphaFoldDB" id="A0AA88J9G9"/>
<comment type="similarity">
    <text evidence="1">Belongs to the jacalin lectin family.</text>
</comment>
<dbReference type="CDD" id="cd09612">
    <property type="entry name" value="Jacalin"/>
    <property type="match status" value="1"/>
</dbReference>
<organism evidence="4 5">
    <name type="scientific">Ficus carica</name>
    <name type="common">Common fig</name>
    <dbReference type="NCBI Taxonomy" id="3494"/>
    <lineage>
        <taxon>Eukaryota</taxon>
        <taxon>Viridiplantae</taxon>
        <taxon>Streptophyta</taxon>
        <taxon>Embryophyta</taxon>
        <taxon>Tracheophyta</taxon>
        <taxon>Spermatophyta</taxon>
        <taxon>Magnoliopsida</taxon>
        <taxon>eudicotyledons</taxon>
        <taxon>Gunneridae</taxon>
        <taxon>Pentapetalae</taxon>
        <taxon>rosids</taxon>
        <taxon>fabids</taxon>
        <taxon>Rosales</taxon>
        <taxon>Moraceae</taxon>
        <taxon>Ficeae</taxon>
        <taxon>Ficus</taxon>
    </lineage>
</organism>